<reference evidence="2 3" key="1">
    <citation type="submission" date="2019-03" db="EMBL/GenBank/DDBJ databases">
        <title>Genomic Encyclopedia of Type Strains, Phase IV (KMG-IV): sequencing the most valuable type-strain genomes for metagenomic binning, comparative biology and taxonomic classification.</title>
        <authorList>
            <person name="Goeker M."/>
        </authorList>
    </citation>
    <scope>NUCLEOTIDE SEQUENCE [LARGE SCALE GENOMIC DNA]</scope>
    <source>
        <strain evidence="2 3">DSM 29487</strain>
    </source>
</reference>
<comment type="caution">
    <text evidence="2">The sequence shown here is derived from an EMBL/GenBank/DDBJ whole genome shotgun (WGS) entry which is preliminary data.</text>
</comment>
<dbReference type="SUPFAM" id="SSF54909">
    <property type="entry name" value="Dimeric alpha+beta barrel"/>
    <property type="match status" value="1"/>
</dbReference>
<protein>
    <submittedName>
        <fullName evidence="2">Uncharacterized protein (DUF1330 family)</fullName>
    </submittedName>
</protein>
<dbReference type="InterPro" id="IPR010753">
    <property type="entry name" value="DUF1330"/>
</dbReference>
<dbReference type="AlphaFoldDB" id="A0A4R3Z7E9"/>
<dbReference type="Pfam" id="PF07045">
    <property type="entry name" value="DUF1330"/>
    <property type="match status" value="1"/>
</dbReference>
<keyword evidence="3" id="KW-1185">Reference proteome</keyword>
<dbReference type="PANTHER" id="PTHR41521">
    <property type="match status" value="1"/>
</dbReference>
<accession>A0A4R3Z7E9</accession>
<dbReference type="InterPro" id="IPR011008">
    <property type="entry name" value="Dimeric_a/b-barrel"/>
</dbReference>
<feature type="domain" description="DUF1330" evidence="1">
    <location>
        <begin position="4"/>
        <end position="98"/>
    </location>
</feature>
<sequence>MSCYFLVQIFCTDQQKRSLYDEYIHDVKPIVESYGGEYLIRSEDVVSLSQDWKPDRVILIRFSNREKLDECFHSQAYLNMSYKREMSVESHAIIIGGYEDGDM</sequence>
<dbReference type="Proteomes" id="UP000295515">
    <property type="component" value="Unassembled WGS sequence"/>
</dbReference>
<evidence type="ECO:0000313" key="3">
    <source>
        <dbReference type="Proteomes" id="UP000295515"/>
    </source>
</evidence>
<gene>
    <name evidence="2" type="ORF">EDD60_10337</name>
</gene>
<name>A0A4R3Z7E9_9FIRM</name>
<dbReference type="Gene3D" id="3.30.70.100">
    <property type="match status" value="1"/>
</dbReference>
<evidence type="ECO:0000259" key="1">
    <source>
        <dbReference type="Pfam" id="PF07045"/>
    </source>
</evidence>
<dbReference type="PANTHER" id="PTHR41521:SF4">
    <property type="entry name" value="BLR0684 PROTEIN"/>
    <property type="match status" value="1"/>
</dbReference>
<dbReference type="EMBL" id="SMCQ01000003">
    <property type="protein sequence ID" value="TCW01585.1"/>
    <property type="molecule type" value="Genomic_DNA"/>
</dbReference>
<proteinExistence type="predicted"/>
<dbReference type="RefSeq" id="WP_066448145.1">
    <property type="nucleotide sequence ID" value="NZ_JADMQS010000009.1"/>
</dbReference>
<dbReference type="GeneID" id="98914526"/>
<organism evidence="2 3">
    <name type="scientific">Longibaculum muris</name>
    <dbReference type="NCBI Taxonomy" id="1796628"/>
    <lineage>
        <taxon>Bacteria</taxon>
        <taxon>Bacillati</taxon>
        <taxon>Bacillota</taxon>
        <taxon>Erysipelotrichia</taxon>
        <taxon>Erysipelotrichales</taxon>
        <taxon>Coprobacillaceae</taxon>
        <taxon>Longibaculum</taxon>
    </lineage>
</organism>
<evidence type="ECO:0000313" key="2">
    <source>
        <dbReference type="EMBL" id="TCW01585.1"/>
    </source>
</evidence>